<evidence type="ECO:0000313" key="1">
    <source>
        <dbReference type="EMBL" id="RRE43833.1"/>
    </source>
</evidence>
<dbReference type="InterPro" id="IPR006441">
    <property type="entry name" value="Phage_P2_GpN"/>
</dbReference>
<gene>
    <name evidence="1" type="ORF">EAO28_18935</name>
</gene>
<dbReference type="Proteomes" id="UP000272440">
    <property type="component" value="Unassembled WGS sequence"/>
</dbReference>
<evidence type="ECO:0000313" key="2">
    <source>
        <dbReference type="Proteomes" id="UP000272440"/>
    </source>
</evidence>
<name>A0A3P2EJG4_KLEPN</name>
<comment type="caution">
    <text evidence="1">The sequence shown here is derived from an EMBL/GenBank/DDBJ whole genome shotgun (WGS) entry which is preliminary data.</text>
</comment>
<sequence length="108" mass="11735">MAPITPILPTPALIQSAGLRVGWLEKYRQEAPQRVISGLSVAGRDESNKIIASGDYGTVDALVLDGWQSAIAEQYRNGLVSICSAETLFRKEWPLYVISRQTGQTTSG</sequence>
<dbReference type="AlphaFoldDB" id="A0A3P2EJG4"/>
<protein>
    <submittedName>
        <fullName evidence="1">Uncharacterized protein</fullName>
    </submittedName>
</protein>
<organism evidence="1 2">
    <name type="scientific">Klebsiella pneumoniae</name>
    <dbReference type="NCBI Taxonomy" id="573"/>
    <lineage>
        <taxon>Bacteria</taxon>
        <taxon>Pseudomonadati</taxon>
        <taxon>Pseudomonadota</taxon>
        <taxon>Gammaproteobacteria</taxon>
        <taxon>Enterobacterales</taxon>
        <taxon>Enterobacteriaceae</taxon>
        <taxon>Klebsiella/Raoultella group</taxon>
        <taxon>Klebsiella</taxon>
        <taxon>Klebsiella pneumoniae complex</taxon>
    </lineage>
</organism>
<proteinExistence type="predicted"/>
<dbReference type="EMBL" id="RCZY01000002">
    <property type="protein sequence ID" value="RRE43833.1"/>
    <property type="molecule type" value="Genomic_DNA"/>
</dbReference>
<reference evidence="1 2" key="1">
    <citation type="journal article" date="2019" name="Antimicrob. Agents Chemother.">
        <title>Applying Rapid Whole Genome Sequencing to Predict Phenotypic Antimicrobial Susceptibility Testing Results Among Carbapenem-Resistant Klebsiella pneumoniae Clinical Isolates.</title>
        <authorList>
            <person name="Tamma P.D."/>
            <person name="Fan Y."/>
            <person name="Bergman Y."/>
            <person name="Pertea G."/>
            <person name="Kazmi A."/>
            <person name="Lewis S."/>
            <person name="Carroll K.C."/>
            <person name="Schatz M.C."/>
            <person name="Timp W."/>
            <person name="Simner P.J."/>
        </authorList>
    </citation>
    <scope>NUCLEOTIDE SEQUENCE [LARGE SCALE GENOMIC DNA]</scope>
    <source>
        <strain evidence="1 2">KLPN_33</strain>
    </source>
</reference>
<accession>A0A3P2EJG4</accession>
<dbReference type="Pfam" id="PF05125">
    <property type="entry name" value="Phage_cap_P2"/>
    <property type="match status" value="1"/>
</dbReference>